<dbReference type="InterPro" id="IPR003488">
    <property type="entry name" value="DprA"/>
</dbReference>
<evidence type="ECO:0000256" key="1">
    <source>
        <dbReference type="ARBA" id="ARBA00006525"/>
    </source>
</evidence>
<proteinExistence type="inferred from homology"/>
<dbReference type="InterPro" id="IPR036390">
    <property type="entry name" value="WH_DNA-bd_sf"/>
</dbReference>
<dbReference type="Proteomes" id="UP001139450">
    <property type="component" value="Unassembled WGS sequence"/>
</dbReference>
<dbReference type="PANTHER" id="PTHR43022">
    <property type="entry name" value="PROTEIN SMF"/>
    <property type="match status" value="1"/>
</dbReference>
<comment type="caution">
    <text evidence="4">The sequence shown here is derived from an EMBL/GenBank/DDBJ whole genome shotgun (WGS) entry which is preliminary data.</text>
</comment>
<dbReference type="Gene3D" id="1.10.10.10">
    <property type="entry name" value="Winged helix-like DNA-binding domain superfamily/Winged helix DNA-binding domain"/>
    <property type="match status" value="1"/>
</dbReference>
<name>A0A9X1X421_9SPHI</name>
<dbReference type="EMBL" id="JALJEJ010000004">
    <property type="protein sequence ID" value="MCJ8209960.1"/>
    <property type="molecule type" value="Genomic_DNA"/>
</dbReference>
<dbReference type="Pfam" id="PF17782">
    <property type="entry name" value="WHD_DprA"/>
    <property type="match status" value="1"/>
</dbReference>
<dbReference type="SUPFAM" id="SSF102405">
    <property type="entry name" value="MCP/YpsA-like"/>
    <property type="match status" value="1"/>
</dbReference>
<dbReference type="InterPro" id="IPR057666">
    <property type="entry name" value="DrpA_SLOG"/>
</dbReference>
<evidence type="ECO:0000313" key="4">
    <source>
        <dbReference type="EMBL" id="MCJ8209960.1"/>
    </source>
</evidence>
<accession>A0A9X1X421</accession>
<dbReference type="Gene3D" id="3.40.50.450">
    <property type="match status" value="1"/>
</dbReference>
<evidence type="ECO:0000259" key="2">
    <source>
        <dbReference type="Pfam" id="PF02481"/>
    </source>
</evidence>
<reference evidence="4" key="1">
    <citation type="submission" date="2022-04" db="EMBL/GenBank/DDBJ databases">
        <title>Mucilaginibacter sp. RS28 isolated from freshwater.</title>
        <authorList>
            <person name="Ko S.-R."/>
        </authorList>
    </citation>
    <scope>NUCLEOTIDE SEQUENCE</scope>
    <source>
        <strain evidence="4">RS28</strain>
    </source>
</reference>
<dbReference type="RefSeq" id="WP_245129794.1">
    <property type="nucleotide sequence ID" value="NZ_JALJEJ010000004.1"/>
</dbReference>
<comment type="similarity">
    <text evidence="1">Belongs to the DprA/Smf family.</text>
</comment>
<evidence type="ECO:0000313" key="5">
    <source>
        <dbReference type="Proteomes" id="UP001139450"/>
    </source>
</evidence>
<dbReference type="AlphaFoldDB" id="A0A9X1X421"/>
<gene>
    <name evidence="4" type="primary">dprA</name>
    <name evidence="4" type="ORF">MUY27_09590</name>
</gene>
<protein>
    <submittedName>
        <fullName evidence="4">DNA-processing protein DprA</fullName>
    </submittedName>
</protein>
<dbReference type="InterPro" id="IPR010994">
    <property type="entry name" value="RuvA_2-like"/>
</dbReference>
<dbReference type="PANTHER" id="PTHR43022:SF1">
    <property type="entry name" value="PROTEIN SMF"/>
    <property type="match status" value="1"/>
</dbReference>
<evidence type="ECO:0000259" key="3">
    <source>
        <dbReference type="Pfam" id="PF17782"/>
    </source>
</evidence>
<dbReference type="SUPFAM" id="SSF47781">
    <property type="entry name" value="RuvA domain 2-like"/>
    <property type="match status" value="1"/>
</dbReference>
<dbReference type="GO" id="GO:0009294">
    <property type="term" value="P:DNA-mediated transformation"/>
    <property type="evidence" value="ECO:0007669"/>
    <property type="project" value="InterPro"/>
</dbReference>
<keyword evidence="5" id="KW-1185">Reference proteome</keyword>
<sequence>MSLLHQLALTFIRGVGPVLAKNMLAYAGSAENVFNIAPAKLLKAPGVGEKRLEMLDFNSALKRAEEELALIEQHGIDVVFYTDPKYPKRLRACNDSPVLLYTRGDMDLNNGRVVSIVGSRKTTEYGRLLCRQLVAELQAYDVLIVSGLAYGIDGEAHKQALQLEMPTVGVVGHGMGSMYPAAHRSLADKMMKNGGMITEYPYHTIADPKNFPTRNRIVAGLADVTVVIEAGIKSGTLITAEIANSYNRDVFAFPGRVGDELSEGCNFLIRHHKAGLLTCVEDLAFIMGWEKGDKEAQPKQSQLALAMDLSSEERSIITVLNEHPSIAIDELTLKLGMPVSQLTMNLLNLEMQGFIRSMPGKTYALN</sequence>
<dbReference type="NCBIfam" id="TIGR00732">
    <property type="entry name" value="dprA"/>
    <property type="match status" value="1"/>
</dbReference>
<feature type="domain" description="Smf/DprA SLOG" evidence="2">
    <location>
        <begin position="78"/>
        <end position="283"/>
    </location>
</feature>
<feature type="domain" description="DprA winged helix" evidence="3">
    <location>
        <begin position="306"/>
        <end position="361"/>
    </location>
</feature>
<dbReference type="InterPro" id="IPR036388">
    <property type="entry name" value="WH-like_DNA-bd_sf"/>
</dbReference>
<organism evidence="4 5">
    <name type="scientific">Mucilaginibacter straminoryzae</name>
    <dbReference type="NCBI Taxonomy" id="2932774"/>
    <lineage>
        <taxon>Bacteria</taxon>
        <taxon>Pseudomonadati</taxon>
        <taxon>Bacteroidota</taxon>
        <taxon>Sphingobacteriia</taxon>
        <taxon>Sphingobacteriales</taxon>
        <taxon>Sphingobacteriaceae</taxon>
        <taxon>Mucilaginibacter</taxon>
    </lineage>
</organism>
<dbReference type="SUPFAM" id="SSF46785">
    <property type="entry name" value="Winged helix' DNA-binding domain"/>
    <property type="match status" value="1"/>
</dbReference>
<dbReference type="Pfam" id="PF02481">
    <property type="entry name" value="DNA_processg_A"/>
    <property type="match status" value="1"/>
</dbReference>
<dbReference type="Pfam" id="PF14520">
    <property type="entry name" value="HHH_5"/>
    <property type="match status" value="1"/>
</dbReference>
<dbReference type="InterPro" id="IPR041614">
    <property type="entry name" value="DprA_WH"/>
</dbReference>